<evidence type="ECO:0000313" key="7">
    <source>
        <dbReference type="EMBL" id="GGZ86959.1"/>
    </source>
</evidence>
<dbReference type="NCBIfam" id="TIGR02937">
    <property type="entry name" value="sigma70-ECF"/>
    <property type="match status" value="1"/>
</dbReference>
<keyword evidence="3" id="KW-0731">Sigma factor</keyword>
<dbReference type="SUPFAM" id="SSF88946">
    <property type="entry name" value="Sigma2 domain of RNA polymerase sigma factors"/>
    <property type="match status" value="1"/>
</dbReference>
<dbReference type="InterPro" id="IPR013249">
    <property type="entry name" value="RNA_pol_sigma70_r4_t2"/>
</dbReference>
<comment type="similarity">
    <text evidence="1">Belongs to the sigma-70 factor family. ECF subfamily.</text>
</comment>
<gene>
    <name evidence="7" type="ORF">GCM10007028_26350</name>
</gene>
<dbReference type="Gene3D" id="1.10.1740.10">
    <property type="match status" value="1"/>
</dbReference>
<dbReference type="Gene3D" id="1.10.10.10">
    <property type="entry name" value="Winged helix-like DNA-binding domain superfamily/Winged helix DNA-binding domain"/>
    <property type="match status" value="1"/>
</dbReference>
<evidence type="ECO:0000259" key="5">
    <source>
        <dbReference type="Pfam" id="PF04542"/>
    </source>
</evidence>
<dbReference type="GO" id="GO:0006352">
    <property type="term" value="P:DNA-templated transcription initiation"/>
    <property type="evidence" value="ECO:0007669"/>
    <property type="project" value="InterPro"/>
</dbReference>
<evidence type="ECO:0000313" key="8">
    <source>
        <dbReference type="Proteomes" id="UP000636004"/>
    </source>
</evidence>
<dbReference type="InterPro" id="IPR007627">
    <property type="entry name" value="RNA_pol_sigma70_r2"/>
</dbReference>
<reference evidence="7" key="1">
    <citation type="journal article" date="2014" name="Int. J. Syst. Evol. Microbiol.">
        <title>Complete genome sequence of Corynebacterium casei LMG S-19264T (=DSM 44701T), isolated from a smear-ripened cheese.</title>
        <authorList>
            <consortium name="US DOE Joint Genome Institute (JGI-PGF)"/>
            <person name="Walter F."/>
            <person name="Albersmeier A."/>
            <person name="Kalinowski J."/>
            <person name="Ruckert C."/>
        </authorList>
    </citation>
    <scope>NUCLEOTIDE SEQUENCE</scope>
    <source>
        <strain evidence="7">KCTC 12710</strain>
    </source>
</reference>
<protein>
    <recommendedName>
        <fullName evidence="9">RNA polymerase sigma factor</fullName>
    </recommendedName>
</protein>
<dbReference type="InterPro" id="IPR014284">
    <property type="entry name" value="RNA_pol_sigma-70_dom"/>
</dbReference>
<dbReference type="AlphaFoldDB" id="A0A918VCM9"/>
<dbReference type="Pfam" id="PF04542">
    <property type="entry name" value="Sigma70_r2"/>
    <property type="match status" value="1"/>
</dbReference>
<dbReference type="Proteomes" id="UP000636004">
    <property type="component" value="Unassembled WGS sequence"/>
</dbReference>
<dbReference type="InterPro" id="IPR036388">
    <property type="entry name" value="WH-like_DNA-bd_sf"/>
</dbReference>
<name>A0A918VCM9_9FLAO</name>
<evidence type="ECO:0000256" key="1">
    <source>
        <dbReference type="ARBA" id="ARBA00010641"/>
    </source>
</evidence>
<dbReference type="GO" id="GO:0003677">
    <property type="term" value="F:DNA binding"/>
    <property type="evidence" value="ECO:0007669"/>
    <property type="project" value="InterPro"/>
</dbReference>
<dbReference type="PANTHER" id="PTHR43133:SF60">
    <property type="entry name" value="RNA POLYMERASE SIGMA FACTOR SIGV"/>
    <property type="match status" value="1"/>
</dbReference>
<feature type="domain" description="RNA polymerase sigma-70 region 2" evidence="5">
    <location>
        <begin position="30"/>
        <end position="94"/>
    </location>
</feature>
<keyword evidence="8" id="KW-1185">Reference proteome</keyword>
<organism evidence="7 8">
    <name type="scientific">Algibacter mikhailovii</name>
    <dbReference type="NCBI Taxonomy" id="425498"/>
    <lineage>
        <taxon>Bacteria</taxon>
        <taxon>Pseudomonadati</taxon>
        <taxon>Bacteroidota</taxon>
        <taxon>Flavobacteriia</taxon>
        <taxon>Flavobacteriales</taxon>
        <taxon>Flavobacteriaceae</taxon>
        <taxon>Algibacter</taxon>
    </lineage>
</organism>
<reference evidence="7" key="2">
    <citation type="submission" date="2020-09" db="EMBL/GenBank/DDBJ databases">
        <authorList>
            <person name="Sun Q."/>
            <person name="Kim S."/>
        </authorList>
    </citation>
    <scope>NUCLEOTIDE SEQUENCE</scope>
    <source>
        <strain evidence="7">KCTC 12710</strain>
    </source>
</reference>
<dbReference type="EMBL" id="BMWZ01000006">
    <property type="protein sequence ID" value="GGZ86959.1"/>
    <property type="molecule type" value="Genomic_DNA"/>
</dbReference>
<accession>A0A918VCM9</accession>
<dbReference type="CDD" id="cd06171">
    <property type="entry name" value="Sigma70_r4"/>
    <property type="match status" value="1"/>
</dbReference>
<dbReference type="GO" id="GO:0016987">
    <property type="term" value="F:sigma factor activity"/>
    <property type="evidence" value="ECO:0007669"/>
    <property type="project" value="UniProtKB-KW"/>
</dbReference>
<dbReference type="InterPro" id="IPR013325">
    <property type="entry name" value="RNA_pol_sigma_r2"/>
</dbReference>
<sequence length="190" mass="22388">MFFVTLTNSNTEQLIELCKTKNQSAQMEVYNRYYKAMYNTAFRIVKNSFEAEDIMQDSFLQAFTKIDTLKDVSIFGAWLKRIVINNSIHHYRKQIKRNETPIDDLLYKIEDTGDGIQSDYEFTNMKANQILEVMKTLKDNYRIALTLNLIEGYDYEEISKIMEISNQNSRTIISRAKTSLRQKLEKVIAY</sequence>
<dbReference type="Pfam" id="PF08281">
    <property type="entry name" value="Sigma70_r4_2"/>
    <property type="match status" value="1"/>
</dbReference>
<keyword evidence="2" id="KW-0805">Transcription regulation</keyword>
<feature type="domain" description="RNA polymerase sigma factor 70 region 4 type 2" evidence="6">
    <location>
        <begin position="128"/>
        <end position="180"/>
    </location>
</feature>
<evidence type="ECO:0000259" key="6">
    <source>
        <dbReference type="Pfam" id="PF08281"/>
    </source>
</evidence>
<evidence type="ECO:0008006" key="9">
    <source>
        <dbReference type="Google" id="ProtNLM"/>
    </source>
</evidence>
<evidence type="ECO:0000256" key="3">
    <source>
        <dbReference type="ARBA" id="ARBA00023082"/>
    </source>
</evidence>
<dbReference type="InterPro" id="IPR039425">
    <property type="entry name" value="RNA_pol_sigma-70-like"/>
</dbReference>
<evidence type="ECO:0000256" key="2">
    <source>
        <dbReference type="ARBA" id="ARBA00023015"/>
    </source>
</evidence>
<dbReference type="PANTHER" id="PTHR43133">
    <property type="entry name" value="RNA POLYMERASE ECF-TYPE SIGMA FACTO"/>
    <property type="match status" value="1"/>
</dbReference>
<evidence type="ECO:0000256" key="4">
    <source>
        <dbReference type="ARBA" id="ARBA00023163"/>
    </source>
</evidence>
<dbReference type="InterPro" id="IPR013324">
    <property type="entry name" value="RNA_pol_sigma_r3/r4-like"/>
</dbReference>
<dbReference type="SUPFAM" id="SSF88659">
    <property type="entry name" value="Sigma3 and sigma4 domains of RNA polymerase sigma factors"/>
    <property type="match status" value="1"/>
</dbReference>
<proteinExistence type="inferred from homology"/>
<comment type="caution">
    <text evidence="7">The sequence shown here is derived from an EMBL/GenBank/DDBJ whole genome shotgun (WGS) entry which is preliminary data.</text>
</comment>
<keyword evidence="4" id="KW-0804">Transcription</keyword>